<dbReference type="PANTHER" id="PTHR24350">
    <property type="entry name" value="SERINE/THREONINE-PROTEIN KINASE IAL-RELATED"/>
    <property type="match status" value="1"/>
</dbReference>
<dbReference type="InterPro" id="IPR017441">
    <property type="entry name" value="Protein_kinase_ATP_BS"/>
</dbReference>
<dbReference type="InterPro" id="IPR030616">
    <property type="entry name" value="Aur-like"/>
</dbReference>
<name>A0A1C6YL76_PLABE</name>
<feature type="region of interest" description="Disordered" evidence="11">
    <location>
        <begin position="1465"/>
        <end position="1495"/>
    </location>
</feature>
<feature type="binding site" evidence="8">
    <location>
        <position position="1232"/>
    </location>
    <ligand>
        <name>ATP</name>
        <dbReference type="ChEBI" id="CHEBI:30616"/>
    </ligand>
</feature>
<evidence type="ECO:0000256" key="10">
    <source>
        <dbReference type="PROSITE-ProRule" id="PRU10141"/>
    </source>
</evidence>
<dbReference type="PROSITE" id="PS00108">
    <property type="entry name" value="PROTEIN_KINASE_ST"/>
    <property type="match status" value="1"/>
</dbReference>
<feature type="compositionally biased region" description="Low complexity" evidence="11">
    <location>
        <begin position="2902"/>
        <end position="2912"/>
    </location>
</feature>
<keyword evidence="5 13" id="KW-0418">Kinase</keyword>
<feature type="active site" description="Proton acceptor" evidence="7">
    <location>
        <position position="1214"/>
    </location>
</feature>
<dbReference type="PROSITE" id="PS50011">
    <property type="entry name" value="PROTEIN_KINASE_DOM"/>
    <property type="match status" value="1"/>
</dbReference>
<comment type="subunit">
    <text evidence="1">Monomer.</text>
</comment>
<dbReference type="OrthoDB" id="377346at2759"/>
<dbReference type="Pfam" id="PF00069">
    <property type="entry name" value="Pkinase"/>
    <property type="match status" value="1"/>
</dbReference>
<evidence type="ECO:0000256" key="2">
    <source>
        <dbReference type="ARBA" id="ARBA00022527"/>
    </source>
</evidence>
<keyword evidence="2 13" id="KW-0723">Serine/threonine-protein kinase</keyword>
<keyword evidence="3" id="KW-0808">Transferase</keyword>
<feature type="compositionally biased region" description="Polar residues" evidence="11">
    <location>
        <begin position="3137"/>
        <end position="3156"/>
    </location>
</feature>
<feature type="binding site" evidence="10">
    <location>
        <position position="1119"/>
    </location>
    <ligand>
        <name>ATP</name>
        <dbReference type="ChEBI" id="CHEBI:30616"/>
    </ligand>
</feature>
<dbReference type="GO" id="GO:0004674">
    <property type="term" value="F:protein serine/threonine kinase activity"/>
    <property type="evidence" value="ECO:0007669"/>
    <property type="project" value="UniProtKB-KW"/>
</dbReference>
<feature type="region of interest" description="Disordered" evidence="11">
    <location>
        <begin position="3124"/>
        <end position="3167"/>
    </location>
</feature>
<dbReference type="EMBL" id="LT608147">
    <property type="protein sequence ID" value="SCM24093.1"/>
    <property type="molecule type" value="Genomic_DNA"/>
</dbReference>
<reference evidence="16 18" key="1">
    <citation type="submission" date="2016-08" db="EMBL/GenBank/DDBJ databases">
        <authorList>
            <consortium name="Pathogen Informatics"/>
        </authorList>
    </citation>
    <scope>NUCLEOTIDE SEQUENCE [LARGE SCALE GENOMIC DNA]</scope>
    <source>
        <strain evidence="13 18">NK65 ny</strain>
        <strain evidence="14 17">NK65e</strain>
        <strain evidence="15 16">SP11 Antwerpcl1</strain>
    </source>
</reference>
<dbReference type="Proteomes" id="UP000219860">
    <property type="component" value="Chromosome 11"/>
</dbReference>
<feature type="region of interest" description="Disordered" evidence="11">
    <location>
        <begin position="2896"/>
        <end position="2920"/>
    </location>
</feature>
<feature type="domain" description="Protein kinase" evidence="12">
    <location>
        <begin position="1089"/>
        <end position="1341"/>
    </location>
</feature>
<evidence type="ECO:0000256" key="1">
    <source>
        <dbReference type="ARBA" id="ARBA00011245"/>
    </source>
</evidence>
<evidence type="ECO:0000256" key="7">
    <source>
        <dbReference type="PIRSR" id="PIRSR630616-1"/>
    </source>
</evidence>
<dbReference type="SMART" id="SM00220">
    <property type="entry name" value="S_TKc"/>
    <property type="match status" value="1"/>
</dbReference>
<proteinExistence type="predicted"/>
<dbReference type="VEuPathDB" id="PlasmoDB:PBANKA_1133100"/>
<dbReference type="PROSITE" id="PS00107">
    <property type="entry name" value="PROTEIN_KINASE_ATP"/>
    <property type="match status" value="1"/>
</dbReference>
<feature type="binding site" evidence="8">
    <location>
        <position position="1118"/>
    </location>
    <ligand>
        <name>ATP</name>
        <dbReference type="ChEBI" id="CHEBI:30616"/>
    </ligand>
</feature>
<evidence type="ECO:0000256" key="5">
    <source>
        <dbReference type="ARBA" id="ARBA00022777"/>
    </source>
</evidence>
<keyword evidence="4 8" id="KW-0547">Nucleotide-binding</keyword>
<evidence type="ECO:0000256" key="6">
    <source>
        <dbReference type="ARBA" id="ARBA00022840"/>
    </source>
</evidence>
<evidence type="ECO:0000256" key="11">
    <source>
        <dbReference type="SAM" id="MobiDB-lite"/>
    </source>
</evidence>
<dbReference type="EMBL" id="LT608259">
    <property type="protein sequence ID" value="SCO63343.1"/>
    <property type="molecule type" value="Genomic_DNA"/>
</dbReference>
<evidence type="ECO:0000313" key="14">
    <source>
        <dbReference type="EMBL" id="SCN26922.1"/>
    </source>
</evidence>
<dbReference type="InterPro" id="IPR000719">
    <property type="entry name" value="Prot_kinase_dom"/>
</dbReference>
<feature type="compositionally biased region" description="Acidic residues" evidence="11">
    <location>
        <begin position="1472"/>
        <end position="1482"/>
    </location>
</feature>
<evidence type="ECO:0000256" key="9">
    <source>
        <dbReference type="PIRSR" id="PIRSR630616-3"/>
    </source>
</evidence>
<dbReference type="EMBL" id="LT614637">
    <property type="protein sequence ID" value="SCN26922.1"/>
    <property type="molecule type" value="Genomic_DNA"/>
</dbReference>
<dbReference type="InterPro" id="IPR008271">
    <property type="entry name" value="Ser/Thr_kinase_AS"/>
</dbReference>
<evidence type="ECO:0000256" key="3">
    <source>
        <dbReference type="ARBA" id="ARBA00022679"/>
    </source>
</evidence>
<feature type="compositionally biased region" description="Basic and acidic residues" evidence="11">
    <location>
        <begin position="3124"/>
        <end position="3136"/>
    </location>
</feature>
<dbReference type="Proteomes" id="UP000516480">
    <property type="component" value="Chromosome 11"/>
</dbReference>
<sequence>MDDIYMNGRNMHSYYLDKIQKNVNQIKRCNNMSLLRNINERSYNLNNNKITNYVDIKESNPNNATNGFSNEYTYNQNINSVLNRGKYIINNNGHIKEDINANYDYNSYVNKCKNFPDKIASENSHYNYDTIRTETNNNLKDLRNDQYSYNNSKAVYDQNKGVIINNPCYSKIKDCNKIYLDNINETVNENNHMFENYHNGHIRMNASVLCPSHLKNNSIKQAHNQNELKQNNNMEMVYDGYYNNNDRIYMNDNIYNKNLNYKIHGDFINIKNNINDSKAVQYMPVYLPHNEKMNKEYKYGLRTGDYLNQNIQTGIYNNNNNLCTNVENINHISKNISSSETNKNNYFTQEHPYIENDLRHHFVEDNYSRSLINIKNNNCSKSTNIKKHNIYIPNKESALLNNSEINNINIESLKKNNGDNNTPSVTNIYQPLEETEECQNKLYSHLIYKSIPNYNNSSNINLNGFVEPTQIDADKKENFTIEHKVVPQNNLQYNIKHCFTNSETNGNVLETNKFFLNSFQSEREVEKKQKILLPQNAEDKMCKISENDNDNNIRCNFLPTNIINCISLNNNSKTKIQNNKSIENNGPRNIVNCALNKDIAISEKEYGNNFKTQVKNLFKDAQCETNLDENYAEHLEKKQGCSLNFLGNTYSETPTIKNEKDKEIIKGNNNGGDAKILDEMQISGFCQIKSADNKSEENILECNIFNTLCNNVRKNSKSENCNNVKYVENKKGVKKSDEKNKTPDVSSIDKNSDVNFHYEDHIYKGYKSHHIIDNNIDIDEKKKLEKELESYFIKEGFLSPKNSNLEYNDFMSENSSIYINGELQSDTSIYSDHTKSFNTEYIKRENREASSSSGDIFEDNRIKEVFDGLTANRSLTCSFSAQTDINIMKNDGNKNLNNYLENEIDISCVDNTSKFSSNENMICKKDCNSNMICSKNIEQEKIDSIEYFFSKNKNLLFIDLLKLNSDRKNNAEKKYISFEDKLKDKLELLMHRNSEKERNIIDKIIYCLDPSYINNTVNDKKRWKEKLKYMQEKFLESILCVSYPNCMWNENTFELYLKSLNFNSLLDDTFIKYEKDLNIDLFQEEEEIFSDAGNIGEGGFGVVTKMRFLSFPQYYAIKKISKDHIIKSQAAGQAYLEAKYHSVLSHVNVIKMYGCMQDDNYIYHVLEYCPKGSIYSISKNFKKRIIPEELAYKYFCNVVNGLYYLNQMGIFHRDIKMENVLVDHKDNAKLSDFGLSAMILGEKSHSSLCGTLVYFSPEIINGEGYDWRSDIWSLGILLYEMLVGDVPFDGTKTQIVQSIYSCNLNFPNFINPLAINLIKKALVVDVNKRIKLSEIASDPWMQEMWKLTFQKGLIESNNIINDDSYNFNFIHNIIKTECLIKKSLNASLNFHIDSCSNNKLESVFSNEKIEALDSLILETQQKIAEYLDLDELYNNEETLSSFENFSTTKSEYLQSYSNDQAIHTEDIKSDEIGDNEQLEESIESSKLDNENDSNATQRNIYDTSMEYIQQLANKNSMNIENNIKTEENINIENCEQMKNKLEVTSENDSIEYEATNSVENLPTNEVDVIYKNEFKDPQINNIDIRNILSEEEKRNSSEYKYIRMNDVDMKEMLPQEERPQCSDTNMNGMNNHLSNKNEIEKELIIENNEMNEDDKCGNDNTNVKFKLNGNSYESILCNILFKLRKLNKKKDNSNIMEEIDKLKLSPQEDESEGYKSISNTIKARLDLSKKKMSDYLERQYSIISENKNESEFLDKSKTLENSGFENDHILSNENENIINVENAEEGEVHNNSPIDKENQINSEVGKLYIPISVIKGENKEESKNENISFKINLKMEETNIEKVISQSDISESDDIEEFNRLIKRTQNILKRKMISEKKDEDDLGNDTNDATINPDNNNNKIIDDNLTKFINDHENDTKLEEKCAATYTVPNLGKKSISDKKKKNYFDNKKDKMTFNKKVEKNLEKKYNGKYNKKNIIDYKKKYNYKENRNGSKLYISRKNVAIEEETHNDLFNLDKGSLYDEYIEKINKLYLNLKNKKLIYDNEKDKNTENCHILTKNIRASLENEIDNDSNEFSKEDTERSSLNNIDRQNINEVKKNKYDSDITKEESLILSNTNDSSKDINILDKEMDNNRFKEKRINFCKKSNILKKEKKNITQKLCDNKLNDIENNRKVESNNKCVGGDDKKESLFFKLKKDIINGNIKSLKTRLTPDFVDTKINIKKKINSNSSVHRYSSEKINKQVSINSDHNKKSGCISDNNTLDYSISDYSSDRSFYKKNKIMSIQNNSIEKKNIKSMKFVDKYEKDKSVVNMKKLEQPEYDIINVNNKYKTESSTENVSKFSKKKTNSLGILNFNNKVTFMAMENDSNVLNSSNYMNDNDIERNSNSSNLKKIEIPDEISKMKQNKLKYLFNKEKTEEENIMKQIIYDEKKKKNWGKNCIKKFSSYEHVKKSYINISLSEITSRAKDNIKHVSERNKNLVKNVKDDLIYKKKSIVNKKDDINNKNKTKINDNKNCYSTLTKIDASVQNYFNNEMNISKKEKIMSEENDNASIKEKSKDKEKFDSCVQNDEVLKKYIKKNVLKKISNNSIPLINKSKETHVEEMMKKNKQNDSLKYLRNIGIKKTSNETLKRSNSFQLNLKKNSSYDDIKYKSVIKTCSMESALKKTISNDMGENTKRNKKNNDNILLNGKKIFSTTYEESARGEENDCLSNNEIKKNGNSYQSNKNILFANNLKNSKIKEYLKSKIDQIKNKKEYNPSFNCIEKSKDNESNVLNSVNIKKSYSYVNRVNQNSYQNNKIDTHLKKGNRSASETFLNNSINNCNNKQNNELKIKRTISTSELYKTGKKTVHQTNANNSKKNKVKYGFSRSKSEIVKSFNKTSPPSFSLLFDTNTISEKKKGPRANSINNPIPNNRNNDDEVGKKVKGTNTIIHNKFKGKNNEQMEKIRTRTYTNIYSHKKINLSNVKSKIDTNIFKKPKNVLAQNSVEENTKVDNKGSYECNTKKEEIDTPQKNNNIPEKAHTNILSYNKKICSKQNSYNNTHINDKLKKHNSLNKNLGSMNNINFGFKERQFNQLEVNDSENMNNGFSKQKEHTKKKNITNLINTKYDDDLQKKFLNLNNNKNREIDTKYDKSKENNEIPKSSTPKINDIGMNTNSRNSKNDEGNKNKEPNYTDIIANCNLISSCKNKAHNDNKKDEVMKSDKKNDILNFLKVNYNNCLFEVKREKESIHKSVVEQENICDKKETPNVKKKCINNFSFNNLNCFMTSSEIEKEDNVYEGDQPNNHIERDVVIRRDISKNRNYTYNGLFNSDKNVKMSDDKKKKYSQKSASTTLRAYERYKHDVNRLIKGKMYIDVYTDKDKNNTTKDSSNNKICKNSAQLESEQHPKHNSNNNGVFPSKILLSCSSFKSFYTDETIQKHENDTISNKSKEIIINDTNDIKKENTIENIDDNNNDLIDSFKKGTLLLKFKNLKKSASNIVLNNSLVKSFSISNQRNILPKICSTSRNETTESIFNTNENKTEKKKLHIINVETQKNGSVLNREKLPFKSSSNNRTNDVKKNNSILIGNKETSSCNKTLRYLLYNTCSSENKVDFSKCKEKASNHGDIISCMFQNAQNPCIQGKTRSGSSVPSISSRNKVNLDKKKSFTNTAKIVDVIIKKKENRNNDKISNKVDIGNTQVSIE</sequence>
<dbReference type="FunFam" id="1.10.510.10:FF:000571">
    <property type="entry name" value="Maternal embryonic leucine zipper kinase"/>
    <property type="match status" value="1"/>
</dbReference>
<accession>A0A1C6YL76</accession>
<evidence type="ECO:0000313" key="15">
    <source>
        <dbReference type="EMBL" id="SCO63343.1"/>
    </source>
</evidence>
<evidence type="ECO:0000313" key="17">
    <source>
        <dbReference type="Proteomes" id="UP000220214"/>
    </source>
</evidence>
<dbReference type="InterPro" id="IPR011009">
    <property type="entry name" value="Kinase-like_dom_sf"/>
</dbReference>
<evidence type="ECO:0000313" key="18">
    <source>
        <dbReference type="Proteomes" id="UP000516480"/>
    </source>
</evidence>
<evidence type="ECO:0000313" key="13">
    <source>
        <dbReference type="EMBL" id="SCM24093.1"/>
    </source>
</evidence>
<dbReference type="SUPFAM" id="SSF56112">
    <property type="entry name" value="Protein kinase-like (PK-like)"/>
    <property type="match status" value="1"/>
</dbReference>
<gene>
    <name evidence="13" type="primary">ARK3</name>
    <name evidence="14" type="ORF">PBNK65E_000291200</name>
    <name evidence="13" type="ORF">PBNK65NY_000290700</name>
    <name evidence="15" type="ORF">PBSP11A_000290600</name>
</gene>
<dbReference type="GO" id="GO:0005524">
    <property type="term" value="F:ATP binding"/>
    <property type="evidence" value="ECO:0007669"/>
    <property type="project" value="UniProtKB-UniRule"/>
</dbReference>
<feature type="compositionally biased region" description="Basic and acidic residues" evidence="11">
    <location>
        <begin position="3157"/>
        <end position="3167"/>
    </location>
</feature>
<dbReference type="Proteomes" id="UP000220214">
    <property type="component" value="Chromosome 11"/>
</dbReference>
<keyword evidence="6 8" id="KW-0067">ATP-binding</keyword>
<evidence type="ECO:0000313" key="16">
    <source>
        <dbReference type="Proteomes" id="UP000219860"/>
    </source>
</evidence>
<evidence type="ECO:0000259" key="12">
    <source>
        <dbReference type="PROSITE" id="PS50011"/>
    </source>
</evidence>
<evidence type="ECO:0000256" key="8">
    <source>
        <dbReference type="PIRSR" id="PIRSR630616-2"/>
    </source>
</evidence>
<evidence type="ECO:0000256" key="4">
    <source>
        <dbReference type="ARBA" id="ARBA00022741"/>
    </source>
</evidence>
<protein>
    <submittedName>
        <fullName evidence="13">Serine/threonine protein kinase, putative</fullName>
    </submittedName>
</protein>
<dbReference type="Gene3D" id="1.10.510.10">
    <property type="entry name" value="Transferase(Phosphotransferase) domain 1"/>
    <property type="match status" value="1"/>
</dbReference>
<feature type="binding site" evidence="8">
    <location>
        <begin position="1218"/>
        <end position="1219"/>
    </location>
    <ligand>
        <name>ATP</name>
        <dbReference type="ChEBI" id="CHEBI:30616"/>
    </ligand>
</feature>
<feature type="cross-link" description="Glycyl lysine isopeptide (Lys-Gly) (interchain with G-Cter in SUMO2)" evidence="9">
    <location>
        <position position="1216"/>
    </location>
</feature>
<organism evidence="13 18">
    <name type="scientific">Plasmodium berghei</name>
    <dbReference type="NCBI Taxonomy" id="5821"/>
    <lineage>
        <taxon>Eukaryota</taxon>
        <taxon>Sar</taxon>
        <taxon>Alveolata</taxon>
        <taxon>Apicomplexa</taxon>
        <taxon>Aconoidasida</taxon>
        <taxon>Haemosporida</taxon>
        <taxon>Plasmodiidae</taxon>
        <taxon>Plasmodium</taxon>
        <taxon>Plasmodium (Vinckeia)</taxon>
    </lineage>
</organism>